<keyword evidence="1 2" id="KW-0728">SH3 domain</keyword>
<accession>A0A9D3T5P4</accession>
<organism evidence="6 7">
    <name type="scientific">Megalops atlanticus</name>
    <name type="common">Tarpon</name>
    <name type="synonym">Clupea gigantea</name>
    <dbReference type="NCBI Taxonomy" id="7932"/>
    <lineage>
        <taxon>Eukaryota</taxon>
        <taxon>Metazoa</taxon>
        <taxon>Chordata</taxon>
        <taxon>Craniata</taxon>
        <taxon>Vertebrata</taxon>
        <taxon>Euteleostomi</taxon>
        <taxon>Actinopterygii</taxon>
        <taxon>Neopterygii</taxon>
        <taxon>Teleostei</taxon>
        <taxon>Elopiformes</taxon>
        <taxon>Megalopidae</taxon>
        <taxon>Megalops</taxon>
    </lineage>
</organism>
<dbReference type="Pfam" id="PF13424">
    <property type="entry name" value="TPR_12"/>
    <property type="match status" value="1"/>
</dbReference>
<dbReference type="OrthoDB" id="9927874at2759"/>
<name>A0A9D3T5P4_MEGAT</name>
<dbReference type="InterPro" id="IPR042772">
    <property type="entry name" value="SH3TC1/SH3TC2"/>
</dbReference>
<reference evidence="6" key="1">
    <citation type="submission" date="2021-01" db="EMBL/GenBank/DDBJ databases">
        <authorList>
            <person name="Zahm M."/>
            <person name="Roques C."/>
            <person name="Cabau C."/>
            <person name="Klopp C."/>
            <person name="Donnadieu C."/>
            <person name="Jouanno E."/>
            <person name="Lampietro C."/>
            <person name="Louis A."/>
            <person name="Herpin A."/>
            <person name="Echchiki A."/>
            <person name="Berthelot C."/>
            <person name="Parey E."/>
            <person name="Roest-Crollius H."/>
            <person name="Braasch I."/>
            <person name="Postlethwait J."/>
            <person name="Bobe J."/>
            <person name="Montfort J."/>
            <person name="Bouchez O."/>
            <person name="Begum T."/>
            <person name="Mejri S."/>
            <person name="Adams A."/>
            <person name="Chen W.-J."/>
            <person name="Guiguen Y."/>
        </authorList>
    </citation>
    <scope>NUCLEOTIDE SEQUENCE</scope>
    <source>
        <strain evidence="6">YG-15Mar2019-1</strain>
        <tissue evidence="6">Brain</tissue>
    </source>
</reference>
<feature type="domain" description="SH3" evidence="5">
    <location>
        <begin position="295"/>
        <end position="358"/>
    </location>
</feature>
<dbReference type="SUPFAM" id="SSF48452">
    <property type="entry name" value="TPR-like"/>
    <property type="match status" value="3"/>
</dbReference>
<gene>
    <name evidence="6" type="ORF">MATL_G00195720</name>
</gene>
<dbReference type="Proteomes" id="UP001046870">
    <property type="component" value="Chromosome 17"/>
</dbReference>
<dbReference type="PANTHER" id="PTHR22647:SF3">
    <property type="entry name" value="SH3 DOMAIN AND TETRATRICOPEPTIDE REPEAT-CONTAINING PROTEIN 1"/>
    <property type="match status" value="1"/>
</dbReference>
<feature type="region of interest" description="Disordered" evidence="4">
    <location>
        <begin position="1"/>
        <end position="67"/>
    </location>
</feature>
<evidence type="ECO:0000256" key="1">
    <source>
        <dbReference type="ARBA" id="ARBA00022443"/>
    </source>
</evidence>
<dbReference type="PROSITE" id="PS50002">
    <property type="entry name" value="SH3"/>
    <property type="match status" value="1"/>
</dbReference>
<feature type="repeat" description="TPR" evidence="3">
    <location>
        <begin position="1191"/>
        <end position="1224"/>
    </location>
</feature>
<dbReference type="PANTHER" id="PTHR22647">
    <property type="entry name" value="SH3 DOMAIN AND TETRATRICOPEPTIDE REPEATS CONTAINING PROTEIN"/>
    <property type="match status" value="1"/>
</dbReference>
<comment type="caution">
    <text evidence="6">The sequence shown here is derived from an EMBL/GenBank/DDBJ whole genome shotgun (WGS) entry which is preliminary data.</text>
</comment>
<dbReference type="SMART" id="SM00326">
    <property type="entry name" value="SH3"/>
    <property type="match status" value="1"/>
</dbReference>
<dbReference type="InterPro" id="IPR001452">
    <property type="entry name" value="SH3_domain"/>
</dbReference>
<evidence type="ECO:0000256" key="4">
    <source>
        <dbReference type="SAM" id="MobiDB-lite"/>
    </source>
</evidence>
<keyword evidence="7" id="KW-1185">Reference proteome</keyword>
<dbReference type="Gene3D" id="2.30.30.40">
    <property type="entry name" value="SH3 Domains"/>
    <property type="match status" value="1"/>
</dbReference>
<protein>
    <recommendedName>
        <fullName evidence="5">SH3 domain-containing protein</fullName>
    </recommendedName>
</protein>
<dbReference type="PROSITE" id="PS50005">
    <property type="entry name" value="TPR"/>
    <property type="match status" value="1"/>
</dbReference>
<feature type="region of interest" description="Disordered" evidence="4">
    <location>
        <begin position="448"/>
        <end position="470"/>
    </location>
</feature>
<proteinExistence type="predicted"/>
<dbReference type="Gene3D" id="1.25.40.10">
    <property type="entry name" value="Tetratricopeptide repeat domain"/>
    <property type="match status" value="3"/>
</dbReference>
<dbReference type="SUPFAM" id="SSF50044">
    <property type="entry name" value="SH3-domain"/>
    <property type="match status" value="1"/>
</dbReference>
<dbReference type="EMBL" id="JAFDVH010000017">
    <property type="protein sequence ID" value="KAG7461870.1"/>
    <property type="molecule type" value="Genomic_DNA"/>
</dbReference>
<feature type="compositionally biased region" description="Acidic residues" evidence="4">
    <location>
        <begin position="46"/>
        <end position="55"/>
    </location>
</feature>
<evidence type="ECO:0000256" key="2">
    <source>
        <dbReference type="PROSITE-ProRule" id="PRU00192"/>
    </source>
</evidence>
<evidence type="ECO:0000313" key="7">
    <source>
        <dbReference type="Proteomes" id="UP001046870"/>
    </source>
</evidence>
<evidence type="ECO:0000259" key="5">
    <source>
        <dbReference type="PROSITE" id="PS50002"/>
    </source>
</evidence>
<evidence type="ECO:0000256" key="3">
    <source>
        <dbReference type="PROSITE-ProRule" id="PRU00339"/>
    </source>
</evidence>
<dbReference type="InterPro" id="IPR036028">
    <property type="entry name" value="SH3-like_dom_sf"/>
</dbReference>
<evidence type="ECO:0000313" key="6">
    <source>
        <dbReference type="EMBL" id="KAG7461870.1"/>
    </source>
</evidence>
<dbReference type="SMART" id="SM00028">
    <property type="entry name" value="TPR"/>
    <property type="match status" value="8"/>
</dbReference>
<dbReference type="InterPro" id="IPR011990">
    <property type="entry name" value="TPR-like_helical_dom_sf"/>
</dbReference>
<dbReference type="InterPro" id="IPR019734">
    <property type="entry name" value="TPR_rpt"/>
</dbReference>
<keyword evidence="3" id="KW-0802">TPR repeat</keyword>
<sequence>MTSSAHHETIQVGNGVESDFREFQSTQKEVPTEADNEHDQSANTEIDTESEETECDPPRDIGTSKGIAATSDDICPTALSMRLAMVRGPDRLPDEGLQEVLRGKLRVLEADSGEVTALFTELSARLLSINSEDDSIFITFKTFEEIWKFSTYYKMGFLGQCMENLLLDQVFWLNSLEQDDAGIEVSIQEETLNLMYKGILMQEGSFFGSCSANQMFDSSTSGSDLYLEQGDIALFEPPFMGSGWTVQSLVDGARGTKPKPALEPVIPFHQWFLKSCPENILVGSGKVAYDFPFQFAVGSCMATVEYDACGSDELSFERGDHIQTVGLLVSCYEWFLGRHEGTGNIGLVRTSLVKPTDSLCESTDTFLNKEDRLLFYISDEHTKGETITLLNKTSKSDVGTVYKLDLIELQDSPRGINQNGPYNNTIPSKREELKSKIDVILSELKEPGPISAEVTEPSSVNETSEQGEDEGVPCFTVHSEESSPSPDGILSLLSFLNCSSYKAEFRTLYDHSLQFRHTLFQGYTEEEELVSFLGVARETARKKRLYWAQSRICFLLGKMCARKSKYSQARVYFEETLSVVRDHFTDIFLLISVYTNLAIIYLMQKNTEKYFSVSERIAALLMGIPNYIYSTEKEPEVFKYILKKAILAHNKAAEARACFLLAKVYSKLHRGQSAVPFIERLQVLAEEMPETCKAMPSHCYLTLGKLYGEKYLPHLAVSSVRRASLHPSATLTDCLIGIGFVLENAPRLYGVGKQGILVPTQVAPYLNRALAFTSGEEDRALRQAISLCLSRLFQKHGMLDKAVHCMHGLIDRGLGMSLTDTTSMLISLAWLHICNRQHHLALDVLDSVLSSTPENCTTPQEGVVYNMRAIALRHSGDIKQAAHSYQEAIDICEEFDSRHNWAIALANFGLLCLQAKARALAETNLVRSVELFSELEDEGHEVNFITVLLKVGQYYVQQGQLEKGKIYYEWALLIAINSNHSECQLQATRRLCHLYHVVCPDEAQCIIYNEHLLNLVRKIGDKGQEAEILETISQLYLSLGTEKAYRSALDYTKRSLGIFIDLRKKEKEAYAWLQAGKIYHILKQNELVDLYVQVAQDSGLSTGDTNFILELLEVAGDVFFNASQEKEKAVAFYRDRALPIAMKTGNVRSQLRLSNKLVELLMQLKQYVEAVEFAQAALDISVTLGEHLNERVAFHRLATLYHCLGQYELAEHFFLKALSLCPSPLQFDEETLYYVRVYQTLGDIIFYDLKDPYDAAGYYHLALAAAMDLGNKKSQLKLCTRLATIYHNFLVNRELSLFFYQKARAFATELNVRRINLSPDQQISSTSQYKSSVQ</sequence>